<dbReference type="PANTHER" id="PTHR23249">
    <property type="entry name" value="TRAFFICKING PROTEIN PARTICLE COMPLEX SUBUNIT"/>
    <property type="match status" value="1"/>
</dbReference>
<reference evidence="7" key="1">
    <citation type="submission" date="2021-01" db="EMBL/GenBank/DDBJ databases">
        <authorList>
            <person name="Corre E."/>
            <person name="Pelletier E."/>
            <person name="Niang G."/>
            <person name="Scheremetjew M."/>
            <person name="Finn R."/>
            <person name="Kale V."/>
            <person name="Holt S."/>
            <person name="Cochrane G."/>
            <person name="Meng A."/>
            <person name="Brown T."/>
            <person name="Cohen L."/>
        </authorList>
    </citation>
    <scope>NUCLEOTIDE SEQUENCE</scope>
    <source>
        <strain evidence="7">CCMP645</strain>
    </source>
</reference>
<dbReference type="InterPro" id="IPR007233">
    <property type="entry name" value="TRAPPC"/>
</dbReference>
<dbReference type="SMART" id="SM01399">
    <property type="entry name" value="Sybindin"/>
    <property type="match status" value="1"/>
</dbReference>
<evidence type="ECO:0000313" key="7">
    <source>
        <dbReference type="EMBL" id="CAE0749480.1"/>
    </source>
</evidence>
<evidence type="ECO:0000256" key="6">
    <source>
        <dbReference type="RuleBase" id="RU366065"/>
    </source>
</evidence>
<evidence type="ECO:0000256" key="4">
    <source>
        <dbReference type="ARBA" id="ARBA00023034"/>
    </source>
</evidence>
<organism evidence="7">
    <name type="scientific">Chrysotila carterae</name>
    <name type="common">Marine alga</name>
    <name type="synonym">Syracosphaera carterae</name>
    <dbReference type="NCBI Taxonomy" id="13221"/>
    <lineage>
        <taxon>Eukaryota</taxon>
        <taxon>Haptista</taxon>
        <taxon>Haptophyta</taxon>
        <taxon>Prymnesiophyceae</taxon>
        <taxon>Isochrysidales</taxon>
        <taxon>Isochrysidaceae</taxon>
        <taxon>Chrysotila</taxon>
    </lineage>
</organism>
<keyword evidence="1 6" id="KW-0813">Transport</keyword>
<evidence type="ECO:0000256" key="2">
    <source>
        <dbReference type="ARBA" id="ARBA00022824"/>
    </source>
</evidence>
<evidence type="ECO:0000256" key="1">
    <source>
        <dbReference type="ARBA" id="ARBA00022448"/>
    </source>
</evidence>
<dbReference type="CDD" id="cd14855">
    <property type="entry name" value="TRAPPC1_MUM2"/>
    <property type="match status" value="1"/>
</dbReference>
<dbReference type="GO" id="GO:0005794">
    <property type="term" value="C:Golgi apparatus"/>
    <property type="evidence" value="ECO:0007669"/>
    <property type="project" value="UniProtKB-SubCell"/>
</dbReference>
<dbReference type="GO" id="GO:0006888">
    <property type="term" value="P:endoplasmic reticulum to Golgi vesicle-mediated transport"/>
    <property type="evidence" value="ECO:0007669"/>
    <property type="project" value="UniProtKB-UniRule"/>
</dbReference>
<comment type="similarity">
    <text evidence="5">Belongs to the TRAPP small subunits family. BET5 subfamily.</text>
</comment>
<keyword evidence="4 6" id="KW-0333">Golgi apparatus</keyword>
<dbReference type="SUPFAM" id="SSF64356">
    <property type="entry name" value="SNARE-like"/>
    <property type="match status" value="1"/>
</dbReference>
<comment type="subunit">
    <text evidence="6">Part of the multisubunit transport protein particle (TRAPP) complex.</text>
</comment>
<keyword evidence="2 6" id="KW-0256">Endoplasmic reticulum</keyword>
<evidence type="ECO:0000256" key="3">
    <source>
        <dbReference type="ARBA" id="ARBA00022892"/>
    </source>
</evidence>
<dbReference type="Gene3D" id="3.30.450.70">
    <property type="match status" value="1"/>
</dbReference>
<dbReference type="Pfam" id="PF04099">
    <property type="entry name" value="Sybindin"/>
    <property type="match status" value="1"/>
</dbReference>
<sequence>MYVPSCLSYAGCLLEPIWRATRSMVEIYTMHIFNRKGTCLYYQEWNRPLPVRGDLLQEHKLMFGFLFSLKQLVSKMSPKKGGGFYACSTSAFKLNYFETASGIRFVLCTELGAGDMREVLRHIFSNIFVECLTKNPMWKADEPISCPLFVQQLTNYLDGI</sequence>
<keyword evidence="3 6" id="KW-0931">ER-Golgi transport</keyword>
<name>A0A7S4ESC5_CHRCT</name>
<comment type="subcellular location">
    <subcellularLocation>
        <location evidence="6">Endoplasmic reticulum</location>
    </subcellularLocation>
    <subcellularLocation>
        <location evidence="6">Golgi apparatus</location>
        <location evidence="6">cis-Golgi network</location>
    </subcellularLocation>
</comment>
<dbReference type="GO" id="GO:0005783">
    <property type="term" value="C:endoplasmic reticulum"/>
    <property type="evidence" value="ECO:0007669"/>
    <property type="project" value="UniProtKB-SubCell"/>
</dbReference>
<proteinExistence type="inferred from homology"/>
<protein>
    <recommendedName>
        <fullName evidence="6">Trafficking protein particle complex subunit</fullName>
    </recommendedName>
</protein>
<dbReference type="EMBL" id="HBIZ01003779">
    <property type="protein sequence ID" value="CAE0749480.1"/>
    <property type="molecule type" value="Transcribed_RNA"/>
</dbReference>
<gene>
    <name evidence="7" type="ORF">PCAR00345_LOCUS2063</name>
</gene>
<accession>A0A7S4ESC5</accession>
<evidence type="ECO:0000256" key="5">
    <source>
        <dbReference type="ARBA" id="ARBA00038167"/>
    </source>
</evidence>
<dbReference type="InterPro" id="IPR011012">
    <property type="entry name" value="Longin-like_dom_sf"/>
</dbReference>
<dbReference type="AlphaFoldDB" id="A0A7S4ESC5"/>
<dbReference type="PANTHER" id="PTHR23249:SF16">
    <property type="entry name" value="TRAFFICKING PROTEIN PARTICLE COMPLEX SUBUNIT 1"/>
    <property type="match status" value="1"/>
</dbReference>
<dbReference type="GO" id="GO:0030008">
    <property type="term" value="C:TRAPP complex"/>
    <property type="evidence" value="ECO:0007669"/>
    <property type="project" value="UniProtKB-UniRule"/>
</dbReference>